<evidence type="ECO:0000259" key="13">
    <source>
        <dbReference type="Pfam" id="PF22421"/>
    </source>
</evidence>
<feature type="short sequence motif" description="'KMSKS' region" evidence="11">
    <location>
        <begin position="232"/>
        <end position="236"/>
    </location>
</feature>
<keyword evidence="6 12" id="KW-0694">RNA-binding</keyword>
<dbReference type="InterPro" id="IPR024088">
    <property type="entry name" value="Tyr-tRNA-ligase_bac-type"/>
</dbReference>
<comment type="caution">
    <text evidence="14">The sequence shown here is derived from an EMBL/GenBank/DDBJ whole genome shotgun (WGS) entry which is preliminary data.</text>
</comment>
<dbReference type="GO" id="GO:0005524">
    <property type="term" value="F:ATP binding"/>
    <property type="evidence" value="ECO:0007669"/>
    <property type="project" value="UniProtKB-UniRule"/>
</dbReference>
<evidence type="ECO:0000256" key="6">
    <source>
        <dbReference type="ARBA" id="ARBA00022884"/>
    </source>
</evidence>
<evidence type="ECO:0000313" key="14">
    <source>
        <dbReference type="EMBL" id="PJC69723.1"/>
    </source>
</evidence>
<dbReference type="GO" id="GO:0006437">
    <property type="term" value="P:tyrosyl-tRNA aminoacylation"/>
    <property type="evidence" value="ECO:0007669"/>
    <property type="project" value="UniProtKB-UniRule"/>
</dbReference>
<dbReference type="FunFam" id="1.10.240.10:FF:000001">
    <property type="entry name" value="Tyrosine--tRNA ligase"/>
    <property type="match status" value="1"/>
</dbReference>
<comment type="subunit">
    <text evidence="11">Homodimer.</text>
</comment>
<keyword evidence="7 11" id="KW-0648">Protein biosynthesis</keyword>
<keyword evidence="8 11" id="KW-0030">Aminoacyl-tRNA synthetase</keyword>
<dbReference type="Proteomes" id="UP000229041">
    <property type="component" value="Unassembled WGS sequence"/>
</dbReference>
<name>A0A2M8G8L1_9BACT</name>
<dbReference type="AlphaFoldDB" id="A0A2M8G8L1"/>
<evidence type="ECO:0000256" key="12">
    <source>
        <dbReference type="PROSITE-ProRule" id="PRU00182"/>
    </source>
</evidence>
<dbReference type="Pfam" id="PF22421">
    <property type="entry name" value="SYY_C-terminal"/>
    <property type="match status" value="1"/>
</dbReference>
<feature type="domain" description="Tyrosine--tRNA ligase SYY-like C-terminal" evidence="13">
    <location>
        <begin position="336"/>
        <end position="419"/>
    </location>
</feature>
<evidence type="ECO:0000256" key="5">
    <source>
        <dbReference type="ARBA" id="ARBA00022840"/>
    </source>
</evidence>
<dbReference type="EC" id="6.1.1.1" evidence="11"/>
<dbReference type="InterPro" id="IPR001412">
    <property type="entry name" value="aa-tRNA-synth_I_CS"/>
</dbReference>
<evidence type="ECO:0000256" key="9">
    <source>
        <dbReference type="ARBA" id="ARBA00048248"/>
    </source>
</evidence>
<dbReference type="PROSITE" id="PS50889">
    <property type="entry name" value="S4"/>
    <property type="match status" value="1"/>
</dbReference>
<keyword evidence="5 11" id="KW-0067">ATP-binding</keyword>
<dbReference type="InterPro" id="IPR036986">
    <property type="entry name" value="S4_RNA-bd_sf"/>
</dbReference>
<keyword evidence="2 11" id="KW-0963">Cytoplasm</keyword>
<comment type="catalytic activity">
    <reaction evidence="9 11">
        <text>tRNA(Tyr) + L-tyrosine + ATP = L-tyrosyl-tRNA(Tyr) + AMP + diphosphate + H(+)</text>
        <dbReference type="Rhea" id="RHEA:10220"/>
        <dbReference type="Rhea" id="RHEA-COMP:9706"/>
        <dbReference type="Rhea" id="RHEA-COMP:9707"/>
        <dbReference type="ChEBI" id="CHEBI:15378"/>
        <dbReference type="ChEBI" id="CHEBI:30616"/>
        <dbReference type="ChEBI" id="CHEBI:33019"/>
        <dbReference type="ChEBI" id="CHEBI:58315"/>
        <dbReference type="ChEBI" id="CHEBI:78442"/>
        <dbReference type="ChEBI" id="CHEBI:78536"/>
        <dbReference type="ChEBI" id="CHEBI:456215"/>
        <dbReference type="EC" id="6.1.1.1"/>
    </reaction>
</comment>
<feature type="binding site" evidence="11">
    <location>
        <position position="176"/>
    </location>
    <ligand>
        <name>L-tyrosine</name>
        <dbReference type="ChEBI" id="CHEBI:58315"/>
    </ligand>
</feature>
<reference evidence="15" key="1">
    <citation type="submission" date="2017-09" db="EMBL/GenBank/DDBJ databases">
        <title>Depth-based differentiation of microbial function through sediment-hosted aquifers and enrichment of novel symbionts in the deep terrestrial subsurface.</title>
        <authorList>
            <person name="Probst A.J."/>
            <person name="Ladd B."/>
            <person name="Jarett J.K."/>
            <person name="Geller-Mcgrath D.E."/>
            <person name="Sieber C.M.K."/>
            <person name="Emerson J.B."/>
            <person name="Anantharaman K."/>
            <person name="Thomas B.C."/>
            <person name="Malmstrom R."/>
            <person name="Stieglmeier M."/>
            <person name="Klingl A."/>
            <person name="Woyke T."/>
            <person name="Ryan C.M."/>
            <person name="Banfield J.F."/>
        </authorList>
    </citation>
    <scope>NUCLEOTIDE SEQUENCE [LARGE SCALE GENOMIC DNA]</scope>
</reference>
<dbReference type="Gene3D" id="3.10.290.10">
    <property type="entry name" value="RNA-binding S4 domain"/>
    <property type="match status" value="1"/>
</dbReference>
<feature type="binding site" evidence="11">
    <location>
        <position position="172"/>
    </location>
    <ligand>
        <name>L-tyrosine</name>
        <dbReference type="ChEBI" id="CHEBI:58315"/>
    </ligand>
</feature>
<gene>
    <name evidence="11" type="primary">tyrS</name>
    <name evidence="14" type="ORF">CO014_01930</name>
</gene>
<feature type="binding site" evidence="11">
    <location>
        <position position="37"/>
    </location>
    <ligand>
        <name>L-tyrosine</name>
        <dbReference type="ChEBI" id="CHEBI:58315"/>
    </ligand>
</feature>
<dbReference type="SUPFAM" id="SSF52374">
    <property type="entry name" value="Nucleotidylyl transferase"/>
    <property type="match status" value="1"/>
</dbReference>
<evidence type="ECO:0000256" key="2">
    <source>
        <dbReference type="ARBA" id="ARBA00022490"/>
    </source>
</evidence>
<evidence type="ECO:0000256" key="3">
    <source>
        <dbReference type="ARBA" id="ARBA00022598"/>
    </source>
</evidence>
<comment type="subcellular location">
    <subcellularLocation>
        <location evidence="1 11">Cytoplasm</location>
    </subcellularLocation>
</comment>
<dbReference type="FunFam" id="3.40.50.620:FF:000008">
    <property type="entry name" value="Tyrosine--tRNA ligase"/>
    <property type="match status" value="1"/>
</dbReference>
<evidence type="ECO:0000256" key="1">
    <source>
        <dbReference type="ARBA" id="ARBA00004496"/>
    </source>
</evidence>
<dbReference type="PANTHER" id="PTHR11766:SF0">
    <property type="entry name" value="TYROSINE--TRNA LIGASE, MITOCHONDRIAL"/>
    <property type="match status" value="1"/>
</dbReference>
<evidence type="ECO:0000256" key="7">
    <source>
        <dbReference type="ARBA" id="ARBA00022917"/>
    </source>
</evidence>
<comment type="function">
    <text evidence="11">Catalyzes the attachment of tyrosine to tRNA(Tyr) in a two-step reaction: tyrosine is first activated by ATP to form Tyr-AMP and then transferred to the acceptor end of tRNA(Tyr).</text>
</comment>
<evidence type="ECO:0000256" key="11">
    <source>
        <dbReference type="HAMAP-Rule" id="MF_02006"/>
    </source>
</evidence>
<dbReference type="InterPro" id="IPR024107">
    <property type="entry name" value="Tyr-tRNA-ligase_bac_1"/>
</dbReference>
<evidence type="ECO:0000256" key="4">
    <source>
        <dbReference type="ARBA" id="ARBA00022741"/>
    </source>
</evidence>
<evidence type="ECO:0000313" key="15">
    <source>
        <dbReference type="Proteomes" id="UP000229041"/>
    </source>
</evidence>
<keyword evidence="4 11" id="KW-0547">Nucleotide-binding</keyword>
<dbReference type="SUPFAM" id="SSF55174">
    <property type="entry name" value="Alpha-L RNA-binding motif"/>
    <property type="match status" value="1"/>
</dbReference>
<dbReference type="HAMAP" id="MF_02006">
    <property type="entry name" value="Tyr_tRNA_synth_type1"/>
    <property type="match status" value="1"/>
</dbReference>
<dbReference type="NCBIfam" id="TIGR00234">
    <property type="entry name" value="tyrS"/>
    <property type="match status" value="1"/>
</dbReference>
<dbReference type="GO" id="GO:0003723">
    <property type="term" value="F:RNA binding"/>
    <property type="evidence" value="ECO:0007669"/>
    <property type="project" value="UniProtKB-KW"/>
</dbReference>
<dbReference type="InterPro" id="IPR054608">
    <property type="entry name" value="SYY-like_C"/>
</dbReference>
<comment type="similarity">
    <text evidence="10 11">Belongs to the class-I aminoacyl-tRNA synthetase family. TyrS type 1 subfamily.</text>
</comment>
<dbReference type="Gene3D" id="3.40.50.620">
    <property type="entry name" value="HUPs"/>
    <property type="match status" value="1"/>
</dbReference>
<dbReference type="PRINTS" id="PR01040">
    <property type="entry name" value="TRNASYNTHTYR"/>
</dbReference>
<dbReference type="EMBL" id="PFQR01000049">
    <property type="protein sequence ID" value="PJC69723.1"/>
    <property type="molecule type" value="Genomic_DNA"/>
</dbReference>
<evidence type="ECO:0000256" key="10">
    <source>
        <dbReference type="ARBA" id="ARBA00060965"/>
    </source>
</evidence>
<organism evidence="14 15">
    <name type="scientific">Candidatus Tagabacteria bacterium CG_4_8_14_3_um_filter_41_8</name>
    <dbReference type="NCBI Taxonomy" id="1975018"/>
    <lineage>
        <taxon>Bacteria</taxon>
        <taxon>Candidatus Tagaibacteriota</taxon>
    </lineage>
</organism>
<dbReference type="GO" id="GO:0005829">
    <property type="term" value="C:cytosol"/>
    <property type="evidence" value="ECO:0007669"/>
    <property type="project" value="TreeGrafter"/>
</dbReference>
<dbReference type="InterPro" id="IPR002305">
    <property type="entry name" value="aa-tRNA-synth_Ic"/>
</dbReference>
<feature type="short sequence motif" description="'HIGH' region" evidence="11">
    <location>
        <begin position="42"/>
        <end position="51"/>
    </location>
</feature>
<dbReference type="GO" id="GO:0042803">
    <property type="term" value="F:protein homodimerization activity"/>
    <property type="evidence" value="ECO:0007669"/>
    <property type="project" value="UniProtKB-ARBA"/>
</dbReference>
<dbReference type="Gene3D" id="1.10.240.10">
    <property type="entry name" value="Tyrosyl-Transfer RNA Synthetase"/>
    <property type="match status" value="1"/>
</dbReference>
<protein>
    <recommendedName>
        <fullName evidence="11">Tyrosine--tRNA ligase</fullName>
        <ecNumber evidence="11">6.1.1.1</ecNumber>
    </recommendedName>
    <alternativeName>
        <fullName evidence="11">Tyrosyl-tRNA synthetase</fullName>
        <shortName evidence="11">TyrRS</shortName>
    </alternativeName>
</protein>
<feature type="binding site" evidence="11">
    <location>
        <position position="235"/>
    </location>
    <ligand>
        <name>ATP</name>
        <dbReference type="ChEBI" id="CHEBI:30616"/>
    </ligand>
</feature>
<sequence>MGKTDILKDLEKRGLLYQITDRGALEKRLKTGPITLYIGFDPTADSLHIGNLLPMLCLRRFQMAGHNPIAVAGGGTGLIGDPSGRNLERALNPEAIVHKWTEKIKNQLEKFLDFKSKTNPARIVNNYDWLSSIKVIEFLRDTGKYFSIGNMLSKESVKSRLDTGISYTEFSYIILQAYDFLRLYQDYNCEMQAGGSDQWGNITAGTDLIKRVAGGAAYGLTFPLVTKSDDTKFGKTETGAIWLDPKKTTPYQFYQFWINADDRDVVKFINYFTFLPEDEISDLEEKTKKEPEKREAQRVLAKEVTLLVHGEKEALSAEKISQALFYGNLKDLSEEEIEEGFKDIPSMIIKNKKEIGIAELILAAGVLSSKRQAKAGISSGAISINGNIFSDTDKIISASDRLWNKYIIIRKGKKNYFLVKWM</sequence>
<keyword evidence="3 11" id="KW-0436">Ligase</keyword>
<evidence type="ECO:0000256" key="8">
    <source>
        <dbReference type="ARBA" id="ARBA00023146"/>
    </source>
</evidence>
<dbReference type="InterPro" id="IPR002307">
    <property type="entry name" value="Tyr-tRNA-ligase"/>
</dbReference>
<accession>A0A2M8G8L1</accession>
<dbReference type="CDD" id="cd00805">
    <property type="entry name" value="TyrRS_core"/>
    <property type="match status" value="1"/>
</dbReference>
<dbReference type="PROSITE" id="PS00178">
    <property type="entry name" value="AA_TRNA_LIGASE_I"/>
    <property type="match status" value="1"/>
</dbReference>
<dbReference type="PANTHER" id="PTHR11766">
    <property type="entry name" value="TYROSYL-TRNA SYNTHETASE"/>
    <property type="match status" value="1"/>
</dbReference>
<dbReference type="Pfam" id="PF00579">
    <property type="entry name" value="tRNA-synt_1b"/>
    <property type="match status" value="1"/>
</dbReference>
<dbReference type="GO" id="GO:0004831">
    <property type="term" value="F:tyrosine-tRNA ligase activity"/>
    <property type="evidence" value="ECO:0007669"/>
    <property type="project" value="UniProtKB-UniRule"/>
</dbReference>
<dbReference type="InterPro" id="IPR014729">
    <property type="entry name" value="Rossmann-like_a/b/a_fold"/>
</dbReference>
<proteinExistence type="inferred from homology"/>